<dbReference type="GO" id="GO:0016020">
    <property type="term" value="C:membrane"/>
    <property type="evidence" value="ECO:0007669"/>
    <property type="project" value="UniProtKB-SubCell"/>
</dbReference>
<feature type="transmembrane region" description="Helical" evidence="7">
    <location>
        <begin position="246"/>
        <end position="266"/>
    </location>
</feature>
<evidence type="ECO:0000256" key="7">
    <source>
        <dbReference type="SAM" id="Phobius"/>
    </source>
</evidence>
<evidence type="ECO:0000256" key="3">
    <source>
        <dbReference type="ARBA" id="ARBA00022989"/>
    </source>
</evidence>
<evidence type="ECO:0000256" key="1">
    <source>
        <dbReference type="ARBA" id="ARBA00004141"/>
    </source>
</evidence>
<protein>
    <recommendedName>
        <fullName evidence="8">Rhodopsin domain-containing protein</fullName>
    </recommendedName>
</protein>
<evidence type="ECO:0000256" key="2">
    <source>
        <dbReference type="ARBA" id="ARBA00022692"/>
    </source>
</evidence>
<comment type="subcellular location">
    <subcellularLocation>
        <location evidence="1">Membrane</location>
        <topology evidence="1">Multi-pass membrane protein</topology>
    </subcellularLocation>
</comment>
<evidence type="ECO:0000256" key="4">
    <source>
        <dbReference type="ARBA" id="ARBA00023136"/>
    </source>
</evidence>
<keyword evidence="10" id="KW-1185">Reference proteome</keyword>
<evidence type="ECO:0000256" key="5">
    <source>
        <dbReference type="ARBA" id="ARBA00038359"/>
    </source>
</evidence>
<reference evidence="9" key="2">
    <citation type="submission" date="2023-06" db="EMBL/GenBank/DDBJ databases">
        <authorList>
            <consortium name="Lawrence Berkeley National Laboratory"/>
            <person name="Haridas S."/>
            <person name="Hensen N."/>
            <person name="Bonometti L."/>
            <person name="Westerberg I."/>
            <person name="Brannstrom I.O."/>
            <person name="Guillou S."/>
            <person name="Cros-Aarteil S."/>
            <person name="Calhoun S."/>
            <person name="Kuo A."/>
            <person name="Mondo S."/>
            <person name="Pangilinan J."/>
            <person name="Riley R."/>
            <person name="Labutti K."/>
            <person name="Andreopoulos B."/>
            <person name="Lipzen A."/>
            <person name="Chen C."/>
            <person name="Yanf M."/>
            <person name="Daum C."/>
            <person name="Ng V."/>
            <person name="Clum A."/>
            <person name="Steindorff A."/>
            <person name="Ohm R."/>
            <person name="Martin F."/>
            <person name="Silar P."/>
            <person name="Natvig D."/>
            <person name="Lalanne C."/>
            <person name="Gautier V."/>
            <person name="Ament-Velasquez S.L."/>
            <person name="Kruys A."/>
            <person name="Hutchinson M.I."/>
            <person name="Powell A.J."/>
            <person name="Barry K."/>
            <person name="Miller A.N."/>
            <person name="Grigoriev I.V."/>
            <person name="Debuchy R."/>
            <person name="Gladieux P."/>
            <person name="Thoren M.H."/>
            <person name="Johannesson H."/>
        </authorList>
    </citation>
    <scope>NUCLEOTIDE SEQUENCE</scope>
    <source>
        <strain evidence="9">CBS 118394</strain>
    </source>
</reference>
<accession>A0AAE0IS50</accession>
<dbReference type="Proteomes" id="UP001283341">
    <property type="component" value="Unassembled WGS sequence"/>
</dbReference>
<feature type="transmembrane region" description="Helical" evidence="7">
    <location>
        <begin position="128"/>
        <end position="152"/>
    </location>
</feature>
<feature type="transmembrane region" description="Helical" evidence="7">
    <location>
        <begin position="172"/>
        <end position="194"/>
    </location>
</feature>
<keyword evidence="2 7" id="KW-0812">Transmembrane</keyword>
<evidence type="ECO:0000313" key="9">
    <source>
        <dbReference type="EMBL" id="KAK3330040.1"/>
    </source>
</evidence>
<sequence>MSTTSDPSFHESRAGVPIAVVSVCLTIATIAVCLRTYARAVLIRQFGMDDWAAIVALVLAVGSGVMVATNTIYGAGRHIAVVDKTVLWKYFRTFWISIVLYNGSLTATKVTFLLQYYRVLGTKRMKNIILMALVFILMWSISQLLVVIFTCVPVQRFWLPETPGTCVSTLPFWYANAAGNIVTDAMIFILPLPALGGLKLRKPQKVMLIGVFCLGFFTCAISVIRIQYLRLSDDVTWDNVSSSCWSIAELCSGITCACLPTLRPLLSMVLPSMRTQGTKDSAGYKQHGSGRDGTGEGRSWSKGAELSSASSRAIVYPEDVELQPTESEERAEEHRIGGLTHARHDRHIPEMPKLGLNSTVQTEIRVGTPNYAQGGWSRSEMDGRNVSRGIVVQHEIETL</sequence>
<evidence type="ECO:0000313" key="10">
    <source>
        <dbReference type="Proteomes" id="UP001283341"/>
    </source>
</evidence>
<comment type="similarity">
    <text evidence="5">Belongs to the SAT4 family.</text>
</comment>
<proteinExistence type="inferred from homology"/>
<organism evidence="9 10">
    <name type="scientific">Apodospora peruviana</name>
    <dbReference type="NCBI Taxonomy" id="516989"/>
    <lineage>
        <taxon>Eukaryota</taxon>
        <taxon>Fungi</taxon>
        <taxon>Dikarya</taxon>
        <taxon>Ascomycota</taxon>
        <taxon>Pezizomycotina</taxon>
        <taxon>Sordariomycetes</taxon>
        <taxon>Sordariomycetidae</taxon>
        <taxon>Sordariales</taxon>
        <taxon>Lasiosphaeriaceae</taxon>
        <taxon>Apodospora</taxon>
    </lineage>
</organism>
<comment type="caution">
    <text evidence="9">The sequence shown here is derived from an EMBL/GenBank/DDBJ whole genome shotgun (WGS) entry which is preliminary data.</text>
</comment>
<keyword evidence="3 7" id="KW-1133">Transmembrane helix</keyword>
<dbReference type="PANTHER" id="PTHR33048:SF47">
    <property type="entry name" value="INTEGRAL MEMBRANE PROTEIN-RELATED"/>
    <property type="match status" value="1"/>
</dbReference>
<evidence type="ECO:0000256" key="6">
    <source>
        <dbReference type="SAM" id="MobiDB-lite"/>
    </source>
</evidence>
<gene>
    <name evidence="9" type="ORF">B0H66DRAFT_542599</name>
</gene>
<evidence type="ECO:0000259" key="8">
    <source>
        <dbReference type="Pfam" id="PF20684"/>
    </source>
</evidence>
<dbReference type="EMBL" id="JAUEDM010000001">
    <property type="protein sequence ID" value="KAK3330040.1"/>
    <property type="molecule type" value="Genomic_DNA"/>
</dbReference>
<feature type="transmembrane region" description="Helical" evidence="7">
    <location>
        <begin position="50"/>
        <end position="73"/>
    </location>
</feature>
<feature type="transmembrane region" description="Helical" evidence="7">
    <location>
        <begin position="16"/>
        <end position="38"/>
    </location>
</feature>
<keyword evidence="4 7" id="KW-0472">Membrane</keyword>
<feature type="transmembrane region" description="Helical" evidence="7">
    <location>
        <begin position="206"/>
        <end position="226"/>
    </location>
</feature>
<feature type="domain" description="Rhodopsin" evidence="8">
    <location>
        <begin position="34"/>
        <end position="267"/>
    </location>
</feature>
<feature type="region of interest" description="Disordered" evidence="6">
    <location>
        <begin position="276"/>
        <end position="306"/>
    </location>
</feature>
<feature type="transmembrane region" description="Helical" evidence="7">
    <location>
        <begin position="93"/>
        <end position="116"/>
    </location>
</feature>
<dbReference type="InterPro" id="IPR052337">
    <property type="entry name" value="SAT4-like"/>
</dbReference>
<dbReference type="PANTHER" id="PTHR33048">
    <property type="entry name" value="PTH11-LIKE INTEGRAL MEMBRANE PROTEIN (AFU_ORTHOLOGUE AFUA_5G11245)"/>
    <property type="match status" value="1"/>
</dbReference>
<dbReference type="AlphaFoldDB" id="A0AAE0IS50"/>
<dbReference type="Pfam" id="PF20684">
    <property type="entry name" value="Fung_rhodopsin"/>
    <property type="match status" value="1"/>
</dbReference>
<dbReference type="InterPro" id="IPR049326">
    <property type="entry name" value="Rhodopsin_dom_fungi"/>
</dbReference>
<name>A0AAE0IS50_9PEZI</name>
<reference evidence="9" key="1">
    <citation type="journal article" date="2023" name="Mol. Phylogenet. Evol.">
        <title>Genome-scale phylogeny and comparative genomics of the fungal order Sordariales.</title>
        <authorList>
            <person name="Hensen N."/>
            <person name="Bonometti L."/>
            <person name="Westerberg I."/>
            <person name="Brannstrom I.O."/>
            <person name="Guillou S."/>
            <person name="Cros-Aarteil S."/>
            <person name="Calhoun S."/>
            <person name="Haridas S."/>
            <person name="Kuo A."/>
            <person name="Mondo S."/>
            <person name="Pangilinan J."/>
            <person name="Riley R."/>
            <person name="LaButti K."/>
            <person name="Andreopoulos B."/>
            <person name="Lipzen A."/>
            <person name="Chen C."/>
            <person name="Yan M."/>
            <person name="Daum C."/>
            <person name="Ng V."/>
            <person name="Clum A."/>
            <person name="Steindorff A."/>
            <person name="Ohm R.A."/>
            <person name="Martin F."/>
            <person name="Silar P."/>
            <person name="Natvig D.O."/>
            <person name="Lalanne C."/>
            <person name="Gautier V."/>
            <person name="Ament-Velasquez S.L."/>
            <person name="Kruys A."/>
            <person name="Hutchinson M.I."/>
            <person name="Powell A.J."/>
            <person name="Barry K."/>
            <person name="Miller A.N."/>
            <person name="Grigoriev I.V."/>
            <person name="Debuchy R."/>
            <person name="Gladieux P."/>
            <person name="Hiltunen Thoren M."/>
            <person name="Johannesson H."/>
        </authorList>
    </citation>
    <scope>NUCLEOTIDE SEQUENCE</scope>
    <source>
        <strain evidence="9">CBS 118394</strain>
    </source>
</reference>